<keyword evidence="1" id="KW-0678">Repressor</keyword>
<dbReference type="PRINTS" id="PR00455">
    <property type="entry name" value="HTHTETR"/>
</dbReference>
<evidence type="ECO:0000256" key="2">
    <source>
        <dbReference type="ARBA" id="ARBA00023015"/>
    </source>
</evidence>
<dbReference type="Gene3D" id="1.10.357.10">
    <property type="entry name" value="Tetracycline Repressor, domain 2"/>
    <property type="match status" value="1"/>
</dbReference>
<feature type="DNA-binding region" description="H-T-H motif" evidence="5">
    <location>
        <begin position="33"/>
        <end position="52"/>
    </location>
</feature>
<evidence type="ECO:0000259" key="6">
    <source>
        <dbReference type="PROSITE" id="PS50977"/>
    </source>
</evidence>
<dbReference type="Pfam" id="PF08361">
    <property type="entry name" value="TetR_C_2"/>
    <property type="match status" value="1"/>
</dbReference>
<protein>
    <submittedName>
        <fullName evidence="7">TetR family transcriptional regulator</fullName>
    </submittedName>
</protein>
<dbReference type="RefSeq" id="WP_168986289.1">
    <property type="nucleotide sequence ID" value="NZ_CAWPHM010000222.1"/>
</dbReference>
<dbReference type="InterPro" id="IPR009057">
    <property type="entry name" value="Homeodomain-like_sf"/>
</dbReference>
<feature type="domain" description="HTH tetR-type" evidence="6">
    <location>
        <begin position="10"/>
        <end position="70"/>
    </location>
</feature>
<evidence type="ECO:0000256" key="1">
    <source>
        <dbReference type="ARBA" id="ARBA00022491"/>
    </source>
</evidence>
<dbReference type="PANTHER" id="PTHR30055:SF240">
    <property type="entry name" value="HTH-TYPE TRANSCRIPTIONAL REGULATOR ACRR"/>
    <property type="match status" value="1"/>
</dbReference>
<dbReference type="InterPro" id="IPR050109">
    <property type="entry name" value="HTH-type_TetR-like_transc_reg"/>
</dbReference>
<dbReference type="Proteomes" id="UP000599523">
    <property type="component" value="Unassembled WGS sequence"/>
</dbReference>
<dbReference type="InterPro" id="IPR013572">
    <property type="entry name" value="Tscrpt_reg_MAATS_C"/>
</dbReference>
<dbReference type="GO" id="GO:0000976">
    <property type="term" value="F:transcription cis-regulatory region binding"/>
    <property type="evidence" value="ECO:0007669"/>
    <property type="project" value="TreeGrafter"/>
</dbReference>
<accession>A0A972J798</accession>
<organism evidence="7 8">
    <name type="scientific">Azoarcus taiwanensis</name>
    <dbReference type="NCBI Taxonomy" id="666964"/>
    <lineage>
        <taxon>Bacteria</taxon>
        <taxon>Pseudomonadati</taxon>
        <taxon>Pseudomonadota</taxon>
        <taxon>Betaproteobacteria</taxon>
        <taxon>Rhodocyclales</taxon>
        <taxon>Zoogloeaceae</taxon>
        <taxon>Azoarcus</taxon>
    </lineage>
</organism>
<dbReference type="PROSITE" id="PS50977">
    <property type="entry name" value="HTH_TETR_2"/>
    <property type="match status" value="1"/>
</dbReference>
<sequence length="213" mass="24273">MARRSKADAEATREAILDAAEGLFLERGVSATTLEQIARRAGVTRGAIYWHFSSKPDLLVAMRQRVDEPMWAWIDQRRQELSDDPLKLMREACSRVLERIRADRTYRNVHAIFLTRCELGDEHRADMDAVAELDERKFAAIVADFERAHALGLLRPDISPRTATLMLFSLVQGMIGGWLRSPVRFDIRDEGEAMLSVFFNSIARRDAGIEAER</sequence>
<keyword evidence="3 5" id="KW-0238">DNA-binding</keyword>
<keyword evidence="4" id="KW-0804">Transcription</keyword>
<dbReference type="EMBL" id="WTVM01000002">
    <property type="protein sequence ID" value="NMG01494.1"/>
    <property type="molecule type" value="Genomic_DNA"/>
</dbReference>
<dbReference type="InterPro" id="IPR023772">
    <property type="entry name" value="DNA-bd_HTH_TetR-type_CS"/>
</dbReference>
<gene>
    <name evidence="7" type="ORF">GPA21_00710</name>
</gene>
<dbReference type="SUPFAM" id="SSF46689">
    <property type="entry name" value="Homeodomain-like"/>
    <property type="match status" value="1"/>
</dbReference>
<proteinExistence type="predicted"/>
<evidence type="ECO:0000313" key="7">
    <source>
        <dbReference type="EMBL" id="NMG01494.1"/>
    </source>
</evidence>
<dbReference type="InterPro" id="IPR036271">
    <property type="entry name" value="Tet_transcr_reg_TetR-rel_C_sf"/>
</dbReference>
<dbReference type="GO" id="GO:0003700">
    <property type="term" value="F:DNA-binding transcription factor activity"/>
    <property type="evidence" value="ECO:0007669"/>
    <property type="project" value="TreeGrafter"/>
</dbReference>
<keyword evidence="8" id="KW-1185">Reference proteome</keyword>
<dbReference type="PROSITE" id="PS01081">
    <property type="entry name" value="HTH_TETR_1"/>
    <property type="match status" value="1"/>
</dbReference>
<comment type="caution">
    <text evidence="7">The sequence shown here is derived from an EMBL/GenBank/DDBJ whole genome shotgun (WGS) entry which is preliminary data.</text>
</comment>
<evidence type="ECO:0000256" key="3">
    <source>
        <dbReference type="ARBA" id="ARBA00023125"/>
    </source>
</evidence>
<keyword evidence="2" id="KW-0805">Transcription regulation</keyword>
<dbReference type="AlphaFoldDB" id="A0A972J798"/>
<dbReference type="PANTHER" id="PTHR30055">
    <property type="entry name" value="HTH-TYPE TRANSCRIPTIONAL REGULATOR RUTR"/>
    <property type="match status" value="1"/>
</dbReference>
<evidence type="ECO:0000313" key="8">
    <source>
        <dbReference type="Proteomes" id="UP000599523"/>
    </source>
</evidence>
<dbReference type="InterPro" id="IPR001647">
    <property type="entry name" value="HTH_TetR"/>
</dbReference>
<name>A0A972J798_9RHOO</name>
<reference evidence="7" key="1">
    <citation type="submission" date="2019-12" db="EMBL/GenBank/DDBJ databases">
        <title>Comparative genomics gives insights into the taxonomy of the Azoarcus-Aromatoleum group and reveals separate origins of nif in the plant-associated Azoarcus and non-plant-associated Aromatoleum sub-groups.</title>
        <authorList>
            <person name="Lafos M."/>
            <person name="Maluk M."/>
            <person name="Batista M."/>
            <person name="Junghare M."/>
            <person name="Carmona M."/>
            <person name="Faoro H."/>
            <person name="Cruz L.M."/>
            <person name="Battistoni F."/>
            <person name="De Souza E."/>
            <person name="Pedrosa F."/>
            <person name="Chen W.-M."/>
            <person name="Poole P.S."/>
            <person name="Dixon R.A."/>
            <person name="James E.K."/>
        </authorList>
    </citation>
    <scope>NUCLEOTIDE SEQUENCE</scope>
    <source>
        <strain evidence="7">NSC3</strain>
    </source>
</reference>
<dbReference type="SUPFAM" id="SSF48498">
    <property type="entry name" value="Tetracyclin repressor-like, C-terminal domain"/>
    <property type="match status" value="1"/>
</dbReference>
<dbReference type="Pfam" id="PF00440">
    <property type="entry name" value="TetR_N"/>
    <property type="match status" value="1"/>
</dbReference>
<evidence type="ECO:0000256" key="4">
    <source>
        <dbReference type="ARBA" id="ARBA00023163"/>
    </source>
</evidence>
<evidence type="ECO:0000256" key="5">
    <source>
        <dbReference type="PROSITE-ProRule" id="PRU00335"/>
    </source>
</evidence>